<name>A0A9E7NE72_9EURY</name>
<evidence type="ECO:0000256" key="1">
    <source>
        <dbReference type="PIRNR" id="PIRNR006615"/>
    </source>
</evidence>
<comment type="cofactor">
    <cofactor evidence="2">
        <name>Zn(2+)</name>
        <dbReference type="ChEBI" id="CHEBI:29105"/>
    </cofactor>
    <text evidence="2">Binds 1 zinc ion per subunit.</text>
</comment>
<dbReference type="RefSeq" id="WP_254160999.1">
    <property type="nucleotide sequence ID" value="NZ_CP100356.1"/>
</dbReference>
<comment type="similarity">
    <text evidence="1">Belongs to the peptidase M32 family.</text>
</comment>
<dbReference type="KEGG" id="sawl:NGM29_18580"/>
<keyword evidence="2" id="KW-0862">Zinc</keyword>
<evidence type="ECO:0000313" key="4">
    <source>
        <dbReference type="EMBL" id="UTF55701.1"/>
    </source>
</evidence>
<keyword evidence="5" id="KW-1185">Reference proteome</keyword>
<evidence type="ECO:0000256" key="3">
    <source>
        <dbReference type="PIRSR" id="PIRSR006615-2"/>
    </source>
</evidence>
<evidence type="ECO:0000256" key="2">
    <source>
        <dbReference type="PIRSR" id="PIRSR006615-1"/>
    </source>
</evidence>
<dbReference type="GO" id="GO:0004181">
    <property type="term" value="F:metallocarboxypeptidase activity"/>
    <property type="evidence" value="ECO:0007669"/>
    <property type="project" value="UniProtKB-UniRule"/>
</dbReference>
<dbReference type="PANTHER" id="PTHR34217">
    <property type="entry name" value="METAL-DEPENDENT CARBOXYPEPTIDASE"/>
    <property type="match status" value="1"/>
</dbReference>
<dbReference type="PANTHER" id="PTHR34217:SF1">
    <property type="entry name" value="CARBOXYPEPTIDASE 1"/>
    <property type="match status" value="1"/>
</dbReference>
<organism evidence="4 5">
    <name type="scientific">Natronosalvus rutilus</name>
    <dbReference type="NCBI Taxonomy" id="2953753"/>
    <lineage>
        <taxon>Archaea</taxon>
        <taxon>Methanobacteriati</taxon>
        <taxon>Methanobacteriota</taxon>
        <taxon>Stenosarchaea group</taxon>
        <taxon>Halobacteria</taxon>
        <taxon>Halobacteriales</taxon>
        <taxon>Natrialbaceae</taxon>
        <taxon>Natronosalvus</taxon>
    </lineage>
</organism>
<dbReference type="GeneID" id="73292096"/>
<dbReference type="AlphaFoldDB" id="A0A9E7NE72"/>
<dbReference type="SUPFAM" id="SSF55486">
    <property type="entry name" value="Metalloproteases ('zincins'), catalytic domain"/>
    <property type="match status" value="1"/>
</dbReference>
<dbReference type="GO" id="GO:0046872">
    <property type="term" value="F:metal ion binding"/>
    <property type="evidence" value="ECO:0007669"/>
    <property type="project" value="UniProtKB-KW"/>
</dbReference>
<dbReference type="Pfam" id="PF02074">
    <property type="entry name" value="Peptidase_M32"/>
    <property type="match status" value="1"/>
</dbReference>
<comment type="catalytic activity">
    <reaction evidence="1">
        <text>Release of a C-terminal amino acid with broad specificity, except for -Pro.</text>
        <dbReference type="EC" id="3.4.17.19"/>
    </reaction>
</comment>
<feature type="binding site" evidence="2">
    <location>
        <position position="263"/>
    </location>
    <ligand>
        <name>Zn(2+)</name>
        <dbReference type="ChEBI" id="CHEBI:29105"/>
        <note>catalytic</note>
    </ligand>
</feature>
<keyword evidence="1" id="KW-0482">Metalloprotease</keyword>
<reference evidence="4" key="1">
    <citation type="submission" date="2022-06" db="EMBL/GenBank/DDBJ databases">
        <title>Diverse halophilic archaea isolated from saline environments.</title>
        <authorList>
            <person name="Cui H.-L."/>
        </authorList>
    </citation>
    <scope>NUCLEOTIDE SEQUENCE</scope>
    <source>
        <strain evidence="4">WLHS1</strain>
        <plasmid evidence="4">unnamed1</plasmid>
    </source>
</reference>
<comment type="function">
    <text evidence="1">Broad specificity carboxypetidase that releases amino acids sequentially from the C-terminus, including neutral, aromatic, polar and basic residues.</text>
</comment>
<dbReference type="EMBL" id="CP100356">
    <property type="protein sequence ID" value="UTF55701.1"/>
    <property type="molecule type" value="Genomic_DNA"/>
</dbReference>
<dbReference type="Proteomes" id="UP001056855">
    <property type="component" value="Plasmid unnamed1"/>
</dbReference>
<keyword evidence="1" id="KW-0378">Hydrolase</keyword>
<accession>A0A9E7NE72</accession>
<dbReference type="InterPro" id="IPR001333">
    <property type="entry name" value="Peptidase_M32_Taq"/>
</dbReference>
<gene>
    <name evidence="4" type="ORF">NGM29_18580</name>
</gene>
<geneLocation type="plasmid" evidence="4 5">
    <name>unnamed1</name>
</geneLocation>
<dbReference type="PROSITE" id="PS52034">
    <property type="entry name" value="PEPTIDASE_M32"/>
    <property type="match status" value="1"/>
</dbReference>
<feature type="binding site" evidence="2">
    <location>
        <position position="267"/>
    </location>
    <ligand>
        <name>Zn(2+)</name>
        <dbReference type="ChEBI" id="CHEBI:29105"/>
        <note>catalytic</note>
    </ligand>
</feature>
<dbReference type="PRINTS" id="PR00998">
    <property type="entry name" value="CRBOXYPTASET"/>
</dbReference>
<proteinExistence type="inferred from homology"/>
<dbReference type="GO" id="GO:0006508">
    <property type="term" value="P:proteolysis"/>
    <property type="evidence" value="ECO:0007669"/>
    <property type="project" value="UniProtKB-UniRule"/>
</dbReference>
<dbReference type="PIRSF" id="PIRSF006615">
    <property type="entry name" value="Zn_crbxpep_Taq"/>
    <property type="match status" value="1"/>
</dbReference>
<keyword evidence="4" id="KW-0614">Plasmid</keyword>
<feature type="active site" description="Proton donor/acceptor" evidence="3">
    <location>
        <position position="264"/>
    </location>
</feature>
<dbReference type="EC" id="3.4.17.19" evidence="1"/>
<dbReference type="CDD" id="cd06460">
    <property type="entry name" value="M32_Taq"/>
    <property type="match status" value="1"/>
</dbReference>
<protein>
    <recommendedName>
        <fullName evidence="1">Metal-dependent carboxypeptidase</fullName>
        <ecNumber evidence="1">3.4.17.19</ecNumber>
    </recommendedName>
</protein>
<dbReference type="Gene3D" id="1.10.1370.30">
    <property type="match status" value="1"/>
</dbReference>
<keyword evidence="1 4" id="KW-0121">Carboxypeptidase</keyword>
<keyword evidence="1" id="KW-0645">Protease</keyword>
<evidence type="ECO:0000313" key="5">
    <source>
        <dbReference type="Proteomes" id="UP001056855"/>
    </source>
</evidence>
<keyword evidence="1 2" id="KW-0479">Metal-binding</keyword>
<sequence>MSGTDDPYQQFAHRIRNANVLDDVSLVLNWDQQVVMPEEGSHARSLHFSALSAMRHELFTGEQTLELLETIDDSALNDEQHVILREARREIDRKRSVPGPLVEEISVTQTQAFEDWKIARAEKSFDPFAESLGELVQLQRERTDYIDASKTTYGVLLGDTEPYMEPEDIDRLLTTLRDGVLDLLEEYGDDLTEPDHLNVSGPFEEDKQQELCERALTMLGYNWSRGRLDTAPHPFDGLSQYDARITTRFDESEPFSALLSTIHEFGHAVYNLGLSDEHYGTALGRARSHSIHESQSRFFENHVGRSRAFWERFLPTMREIFPQFESVSLDEVLAHVNRINRSNQIRVEADEVTYHLHIALRHEIEQQLLEGEIAVEEVPTVWNERAVEYFGEPPESVVDGVLQDVHWSSKFGMFPNYSLGSMLAAQVANAIDRGVADVDTLIREDRLDEIHNWLTQHIHQRGQRDTTGELIERATGEPLSAEPLLDHLEANIRAQIE</sequence>
<feature type="binding site" evidence="2">
    <location>
        <position position="293"/>
    </location>
    <ligand>
        <name>Zn(2+)</name>
        <dbReference type="ChEBI" id="CHEBI:29105"/>
        <note>catalytic</note>
    </ligand>
</feature>